<comment type="caution">
    <text evidence="3">The sequence shown here is derived from an EMBL/GenBank/DDBJ whole genome shotgun (WGS) entry which is preliminary data.</text>
</comment>
<dbReference type="AlphaFoldDB" id="A0A1W0E5F9"/>
<evidence type="ECO:0000313" key="3">
    <source>
        <dbReference type="EMBL" id="OQS54470.1"/>
    </source>
</evidence>
<organism evidence="3 4">
    <name type="scientific">Ecytonucleospora hepatopenaei</name>
    <dbReference type="NCBI Taxonomy" id="646526"/>
    <lineage>
        <taxon>Eukaryota</taxon>
        <taxon>Fungi</taxon>
        <taxon>Fungi incertae sedis</taxon>
        <taxon>Microsporidia</taxon>
        <taxon>Enterocytozoonidae</taxon>
        <taxon>Ecytonucleospora</taxon>
    </lineage>
</organism>
<sequence>MIITILSLLTNFICTEGTFLEYQEKLAKNYKGNFNDILNFTYTASITGESKEHKIMMDEIYKEETSPISLSFNDAHNNIVDKKIMLKEKLLEKVYIDFMSNALTGSMYEKKIFLRKNKKCTYSLHIGKYLNVFNHNKTLASCFFITYTSALTNFYVTNIYENGIMGYMIINTIENSNIEDTDIKVTNKKSIRVEQICEECYEKLVKNSQIFKANKMELVDLVKHKNKFKNYLNRVLVKNIFPKEYLSCENIIRSKNNTIYDYVCDSMFNSMNLTNINRKKFKEIFYQLILQENKKGKQKFNVFGIDLRKEQYLNSVVRRTYKINIMNPNGCHIMLLNDENNRYFNNQFFWVAALNNTSLVFQESEVNTKEDQIEDKNKNIDNVFGDLKMAYVNVVQNINDGMVFPQVFSQGNQNGQIKDKWSKNVYLFDFYGRKVEFKEIIERFEEVFTINKKYTINEILQVLKIIYGIYDNYLYLTNIVKKTTFFNTLVSELYNIDYEIMAVKTTSDELFTINDNTEEYILCKIVYKNVERENFLSENTETFDYKHKFINKKKLVEYLNIIKGNILDYTNIDSIEEKVDNIFRKNADSICYTFNNCFVINEEIKLQKHPDVLKLLSNEIVDSSKKEYNSSEFKIDIEKNKEYKNYKKETTDKVLDFYQRNNLLSIFIFIVIIISSLLGIICLIYITNFLFTKVNYFSESISFTSYQNSYLKKQ</sequence>
<dbReference type="EMBL" id="MNPJ01000019">
    <property type="protein sequence ID" value="OQS54470.1"/>
    <property type="molecule type" value="Genomic_DNA"/>
</dbReference>
<evidence type="ECO:0000256" key="2">
    <source>
        <dbReference type="SAM" id="SignalP"/>
    </source>
</evidence>
<keyword evidence="4" id="KW-1185">Reference proteome</keyword>
<evidence type="ECO:0000256" key="1">
    <source>
        <dbReference type="SAM" id="Phobius"/>
    </source>
</evidence>
<evidence type="ECO:0000313" key="4">
    <source>
        <dbReference type="Proteomes" id="UP000192758"/>
    </source>
</evidence>
<feature type="chain" id="PRO_5012528982" evidence="2">
    <location>
        <begin position="18"/>
        <end position="714"/>
    </location>
</feature>
<feature type="transmembrane region" description="Helical" evidence="1">
    <location>
        <begin position="663"/>
        <end position="686"/>
    </location>
</feature>
<accession>A0A1W0E5F9</accession>
<proteinExistence type="predicted"/>
<dbReference type="Proteomes" id="UP000192758">
    <property type="component" value="Unassembled WGS sequence"/>
</dbReference>
<keyword evidence="1" id="KW-1133">Transmembrane helix</keyword>
<keyword evidence="1" id="KW-0812">Transmembrane</keyword>
<protein>
    <submittedName>
        <fullName evidence="3">Uncharacterized protein</fullName>
    </submittedName>
</protein>
<dbReference type="VEuPathDB" id="MicrosporidiaDB:EHP00_1065"/>
<reference evidence="3 4" key="1">
    <citation type="journal article" date="2017" name="Environ. Microbiol.">
        <title>Decay of the glycolytic pathway and adaptation to intranuclear parasitism within Enterocytozoonidae microsporidia.</title>
        <authorList>
            <person name="Wiredu Boakye D."/>
            <person name="Jaroenlak P."/>
            <person name="Prachumwat A."/>
            <person name="Williams T.A."/>
            <person name="Bateman K.S."/>
            <person name="Itsathitphaisarn O."/>
            <person name="Sritunyalucksana K."/>
            <person name="Paszkiewicz K.H."/>
            <person name="Moore K.A."/>
            <person name="Stentiford G.D."/>
            <person name="Williams B.A."/>
        </authorList>
    </citation>
    <scope>NUCLEOTIDE SEQUENCE [LARGE SCALE GENOMIC DNA]</scope>
    <source>
        <strain evidence="3 4">TH1</strain>
    </source>
</reference>
<keyword evidence="1" id="KW-0472">Membrane</keyword>
<name>A0A1W0E5F9_9MICR</name>
<feature type="signal peptide" evidence="2">
    <location>
        <begin position="1"/>
        <end position="17"/>
    </location>
</feature>
<keyword evidence="2" id="KW-0732">Signal</keyword>
<gene>
    <name evidence="3" type="ORF">EHP00_1065</name>
</gene>